<feature type="domain" description="Cadherin" evidence="12">
    <location>
        <begin position="130"/>
        <end position="235"/>
    </location>
</feature>
<dbReference type="InterPro" id="IPR002126">
    <property type="entry name" value="Cadherin-like_dom"/>
</dbReference>
<keyword evidence="9" id="KW-0040">ANK repeat</keyword>
<keyword evidence="6" id="KW-1133">Transmembrane helix</keyword>
<evidence type="ECO:0000313" key="14">
    <source>
        <dbReference type="Proteomes" id="UP000663864"/>
    </source>
</evidence>
<evidence type="ECO:0000256" key="4">
    <source>
        <dbReference type="ARBA" id="ARBA00022837"/>
    </source>
</evidence>
<feature type="repeat" description="ANK" evidence="9">
    <location>
        <begin position="831"/>
        <end position="855"/>
    </location>
</feature>
<evidence type="ECO:0000313" key="13">
    <source>
        <dbReference type="EMBL" id="CAF1243424.1"/>
    </source>
</evidence>
<feature type="repeat" description="ANK" evidence="9">
    <location>
        <begin position="902"/>
        <end position="934"/>
    </location>
</feature>
<accession>A0A814ZGA0</accession>
<dbReference type="SUPFAM" id="SSF49313">
    <property type="entry name" value="Cadherin-like"/>
    <property type="match status" value="4"/>
</dbReference>
<keyword evidence="8" id="KW-0325">Glycoprotein</keyword>
<dbReference type="PROSITE" id="PS00232">
    <property type="entry name" value="CADHERIN_1"/>
    <property type="match status" value="2"/>
</dbReference>
<keyword evidence="3" id="KW-0677">Repeat</keyword>
<feature type="repeat" description="ANK" evidence="9">
    <location>
        <begin position="934"/>
        <end position="966"/>
    </location>
</feature>
<dbReference type="Pfam" id="PF12796">
    <property type="entry name" value="Ank_2"/>
    <property type="match status" value="2"/>
</dbReference>
<keyword evidence="2" id="KW-0812">Transmembrane</keyword>
<dbReference type="FunFam" id="2.60.40.60:FF:000002">
    <property type="entry name" value="Protocadherin alpha 2"/>
    <property type="match status" value="1"/>
</dbReference>
<dbReference type="PANTHER" id="PTHR24025:SF23">
    <property type="entry name" value="NEURAL-CADHERIN"/>
    <property type="match status" value="1"/>
</dbReference>
<dbReference type="Pfam" id="PF00028">
    <property type="entry name" value="Cadherin"/>
    <property type="match status" value="3"/>
</dbReference>
<dbReference type="InterPro" id="IPR050971">
    <property type="entry name" value="Cadherin-domain_protein"/>
</dbReference>
<dbReference type="AlphaFoldDB" id="A0A814ZGA0"/>
<sequence>MLFCCYCQQQDNHFIIRTLEKLPVHTEVINLRRLLLSTNNISDSINADFSLAKRDEFPYMFFIINHSSRGILTIRKEINRDELCRLRRCRCDTWCDLELEIFVNSEQFNIELITIRIIDKNDHSPQFTSLNNQLNLTIVESAQIGAIIKLEPAIDYDQGQNGIIGYSLVSSTSLPFSLRYDLIRNDLCLVVEENLDRELISSYKFDIIAYDGNNQTGILHIYLNIDDINDSPPKFTQSIYTINNISENISIDSIIIRVHAIDDDEGVNGEITYHLINQDDCFEIDSNTGDVRVQCLLDYEIKTIYQLEIEAKDKGEGSKTDFCTLIIYVMDENDNYPIIDYYPNDIQTDGNTLKLFLNESLPINSLILSLSIIDYDSGDNGRVTWKIDGSSLIPFQLIRLTENTGELRTNHLLDREYISEYYFTIEANDYGKPKSKSTYLNIHINILDINDNKPKFRQENIHTTISEHVKIDKQHNYEVYHIQADDFDQNQNGEIIYSILNENKNFFQIDSQTGIIRAMIEFDRKQQDTYVLHIQAKDKGSSPLSSETTITFTIIPRNEYSPICDIDNNNISLSIMENSKQGTIIRTISCRDDDQDELNRQMSVYARWWPEEIDDNTIKYNIPFEIVTQKSNSSEINHQQTDDDDNDNDENNDKKTIKPTENGRHLLNTSLSRNTKLSSRSPSPSPRPTSSGPPDRALNQKFHVAALTGNLNVLQELVTKARIQIDCRDKENSTALLLSCARGHYSCADYLLSNGADPNARRITGASPLYFAALYHHTRIVELLLNKYKAIVDLATFDGSAPLHVVCERGFTDIVQLLINSQANINAKMNDGTTSIMLACQNGHLSVVQILISTGQCNLNIQRLDGITPLFLVVQHGHETIFDYITENVDNIKETIDLAREDGATPLFKACQKGYESLVQKLLKYKPNLELLKNGESCLHAATMFNHAPIVRFLIDNGANPLLNNWEGMTAVDLAKEAQIKDILDILMKALAPKLSEHARQYLLHKSTRRSDADFDLDLVEHEERDEWKLYKSLKSAAELERLEEEIEHIPILPDILTTKGKQTGANRQKSTRPHRYYSTPQK</sequence>
<evidence type="ECO:0000256" key="8">
    <source>
        <dbReference type="ARBA" id="ARBA00023180"/>
    </source>
</evidence>
<dbReference type="GO" id="GO:0007156">
    <property type="term" value="P:homophilic cell adhesion via plasma membrane adhesion molecules"/>
    <property type="evidence" value="ECO:0007669"/>
    <property type="project" value="InterPro"/>
</dbReference>
<feature type="compositionally biased region" description="Basic and acidic residues" evidence="11">
    <location>
        <begin position="651"/>
        <end position="664"/>
    </location>
</feature>
<evidence type="ECO:0000256" key="11">
    <source>
        <dbReference type="SAM" id="MobiDB-lite"/>
    </source>
</evidence>
<comment type="caution">
    <text evidence="13">The sequence shown here is derived from an EMBL/GenBank/DDBJ whole genome shotgun (WGS) entry which is preliminary data.</text>
</comment>
<dbReference type="SMART" id="SM00112">
    <property type="entry name" value="CA"/>
    <property type="match status" value="5"/>
</dbReference>
<dbReference type="GO" id="GO:0005886">
    <property type="term" value="C:plasma membrane"/>
    <property type="evidence" value="ECO:0007669"/>
    <property type="project" value="InterPro"/>
</dbReference>
<dbReference type="PROSITE" id="PS50088">
    <property type="entry name" value="ANK_REPEAT"/>
    <property type="match status" value="5"/>
</dbReference>
<feature type="repeat" description="ANK" evidence="9">
    <location>
        <begin position="798"/>
        <end position="830"/>
    </location>
</feature>
<dbReference type="GO" id="GO:0005911">
    <property type="term" value="C:cell-cell junction"/>
    <property type="evidence" value="ECO:0007669"/>
    <property type="project" value="TreeGrafter"/>
</dbReference>
<evidence type="ECO:0000259" key="12">
    <source>
        <dbReference type="PROSITE" id="PS50268"/>
    </source>
</evidence>
<dbReference type="GO" id="GO:0005509">
    <property type="term" value="F:calcium ion binding"/>
    <property type="evidence" value="ECO:0007669"/>
    <property type="project" value="UniProtKB-UniRule"/>
</dbReference>
<keyword evidence="4 10" id="KW-0106">Calcium</keyword>
<gene>
    <name evidence="13" type="ORF">ZHD862_LOCUS24999</name>
</gene>
<evidence type="ECO:0000256" key="6">
    <source>
        <dbReference type="ARBA" id="ARBA00022989"/>
    </source>
</evidence>
<comment type="subcellular location">
    <subcellularLocation>
        <location evidence="1">Membrane</location>
        <topology evidence="1">Single-pass membrane protein</topology>
    </subcellularLocation>
</comment>
<name>A0A814ZGA0_9BILA</name>
<dbReference type="FunFam" id="2.60.40.60:FF:000092">
    <property type="entry name" value="Protocadherin 8"/>
    <property type="match status" value="1"/>
</dbReference>
<keyword evidence="5" id="KW-0130">Cell adhesion</keyword>
<evidence type="ECO:0000256" key="9">
    <source>
        <dbReference type="PROSITE-ProRule" id="PRU00023"/>
    </source>
</evidence>
<feature type="region of interest" description="Disordered" evidence="11">
    <location>
        <begin position="631"/>
        <end position="697"/>
    </location>
</feature>
<keyword evidence="7" id="KW-0472">Membrane</keyword>
<proteinExistence type="predicted"/>
<protein>
    <recommendedName>
        <fullName evidence="12">Cadherin domain-containing protein</fullName>
    </recommendedName>
</protein>
<feature type="domain" description="Cadherin" evidence="12">
    <location>
        <begin position="10"/>
        <end position="127"/>
    </location>
</feature>
<reference evidence="13" key="1">
    <citation type="submission" date="2021-02" db="EMBL/GenBank/DDBJ databases">
        <authorList>
            <person name="Nowell W R."/>
        </authorList>
    </citation>
    <scope>NUCLEOTIDE SEQUENCE</scope>
</reference>
<dbReference type="InterPro" id="IPR002110">
    <property type="entry name" value="Ankyrin_rpt"/>
</dbReference>
<dbReference type="Proteomes" id="UP000663864">
    <property type="component" value="Unassembled WGS sequence"/>
</dbReference>
<feature type="compositionally biased region" description="Low complexity" evidence="11">
    <location>
        <begin position="678"/>
        <end position="694"/>
    </location>
</feature>
<dbReference type="Pfam" id="PF13637">
    <property type="entry name" value="Ank_4"/>
    <property type="match status" value="1"/>
</dbReference>
<dbReference type="PANTHER" id="PTHR24025">
    <property type="entry name" value="DESMOGLEIN FAMILY MEMBER"/>
    <property type="match status" value="1"/>
</dbReference>
<feature type="domain" description="Cadherin" evidence="12">
    <location>
        <begin position="457"/>
        <end position="564"/>
    </location>
</feature>
<feature type="compositionally biased region" description="Polar residues" evidence="11">
    <location>
        <begin position="667"/>
        <end position="677"/>
    </location>
</feature>
<evidence type="ECO:0000256" key="5">
    <source>
        <dbReference type="ARBA" id="ARBA00022889"/>
    </source>
</evidence>
<dbReference type="InterPro" id="IPR020894">
    <property type="entry name" value="Cadherin_CS"/>
</dbReference>
<feature type="domain" description="Cadherin" evidence="12">
    <location>
        <begin position="245"/>
        <end position="339"/>
    </location>
</feature>
<dbReference type="InterPro" id="IPR036770">
    <property type="entry name" value="Ankyrin_rpt-contain_sf"/>
</dbReference>
<evidence type="ECO:0000256" key="1">
    <source>
        <dbReference type="ARBA" id="ARBA00004167"/>
    </source>
</evidence>
<evidence type="ECO:0000256" key="10">
    <source>
        <dbReference type="PROSITE-ProRule" id="PRU00043"/>
    </source>
</evidence>
<organism evidence="13 14">
    <name type="scientific">Rotaria sordida</name>
    <dbReference type="NCBI Taxonomy" id="392033"/>
    <lineage>
        <taxon>Eukaryota</taxon>
        <taxon>Metazoa</taxon>
        <taxon>Spiralia</taxon>
        <taxon>Gnathifera</taxon>
        <taxon>Rotifera</taxon>
        <taxon>Eurotatoria</taxon>
        <taxon>Bdelloidea</taxon>
        <taxon>Philodinida</taxon>
        <taxon>Philodinidae</taxon>
        <taxon>Rotaria</taxon>
    </lineage>
</organism>
<dbReference type="Gene3D" id="2.60.40.60">
    <property type="entry name" value="Cadherins"/>
    <property type="match status" value="5"/>
</dbReference>
<dbReference type="PROSITE" id="PS50268">
    <property type="entry name" value="CADHERIN_2"/>
    <property type="match status" value="5"/>
</dbReference>
<dbReference type="CDD" id="cd11304">
    <property type="entry name" value="Cadherin_repeat"/>
    <property type="match status" value="4"/>
</dbReference>
<dbReference type="FunFam" id="2.60.40.60:FF:000015">
    <property type="entry name" value="FAT atypical cadherin 1"/>
    <property type="match status" value="1"/>
</dbReference>
<evidence type="ECO:0000256" key="3">
    <source>
        <dbReference type="ARBA" id="ARBA00022737"/>
    </source>
</evidence>
<dbReference type="SUPFAM" id="SSF48403">
    <property type="entry name" value="Ankyrin repeat"/>
    <property type="match status" value="1"/>
</dbReference>
<evidence type="ECO:0000256" key="2">
    <source>
        <dbReference type="ARBA" id="ARBA00022692"/>
    </source>
</evidence>
<feature type="domain" description="Cadherin" evidence="12">
    <location>
        <begin position="349"/>
        <end position="456"/>
    </location>
</feature>
<feature type="compositionally biased region" description="Polar residues" evidence="11">
    <location>
        <begin position="1060"/>
        <end position="1069"/>
    </location>
</feature>
<evidence type="ECO:0000256" key="7">
    <source>
        <dbReference type="ARBA" id="ARBA00023136"/>
    </source>
</evidence>
<dbReference type="PRINTS" id="PR00205">
    <property type="entry name" value="CADHERIN"/>
</dbReference>
<dbReference type="Gene3D" id="1.25.40.20">
    <property type="entry name" value="Ankyrin repeat-containing domain"/>
    <property type="match status" value="2"/>
</dbReference>
<dbReference type="SMART" id="SM00248">
    <property type="entry name" value="ANK"/>
    <property type="match status" value="9"/>
</dbReference>
<dbReference type="EMBL" id="CAJNOT010001742">
    <property type="protein sequence ID" value="CAF1243424.1"/>
    <property type="molecule type" value="Genomic_DNA"/>
</dbReference>
<feature type="region of interest" description="Disordered" evidence="11">
    <location>
        <begin position="1058"/>
        <end position="1083"/>
    </location>
</feature>
<dbReference type="InterPro" id="IPR015919">
    <property type="entry name" value="Cadherin-like_sf"/>
</dbReference>
<feature type="repeat" description="ANK" evidence="9">
    <location>
        <begin position="731"/>
        <end position="763"/>
    </location>
</feature>
<dbReference type="PROSITE" id="PS50297">
    <property type="entry name" value="ANK_REP_REGION"/>
    <property type="match status" value="4"/>
</dbReference>